<dbReference type="Gene3D" id="2.60.40.10">
    <property type="entry name" value="Immunoglobulins"/>
    <property type="match status" value="1"/>
</dbReference>
<dbReference type="InterPro" id="IPR013780">
    <property type="entry name" value="Glyco_hydro_b"/>
</dbReference>
<dbReference type="Gene3D" id="3.20.20.80">
    <property type="entry name" value="Glycosidases"/>
    <property type="match status" value="1"/>
</dbReference>
<dbReference type="CDD" id="cd02859">
    <property type="entry name" value="E_set_AMPKbeta_like_N"/>
    <property type="match status" value="1"/>
</dbReference>
<dbReference type="InterPro" id="IPR013783">
    <property type="entry name" value="Ig-like_fold"/>
</dbReference>
<dbReference type="SUPFAM" id="SSF81296">
    <property type="entry name" value="E set domains"/>
    <property type="match status" value="1"/>
</dbReference>
<dbReference type="SUPFAM" id="SSF51011">
    <property type="entry name" value="Glycosyl hydrolase domain"/>
    <property type="match status" value="1"/>
</dbReference>
<gene>
    <name evidence="3" type="ORF">J0895_00035</name>
</gene>
<proteinExistence type="inferred from homology"/>
<evidence type="ECO:0000256" key="1">
    <source>
        <dbReference type="ARBA" id="ARBA00008061"/>
    </source>
</evidence>
<dbReference type="EMBL" id="JAFLQW010000002">
    <property type="protein sequence ID" value="MBO0347525.1"/>
    <property type="molecule type" value="Genomic_DNA"/>
</dbReference>
<feature type="domain" description="Glycosyl hydrolase family 13 catalytic" evidence="2">
    <location>
        <begin position="130"/>
        <end position="461"/>
    </location>
</feature>
<dbReference type="PANTHER" id="PTHR43002">
    <property type="entry name" value="GLYCOGEN DEBRANCHING ENZYME"/>
    <property type="match status" value="1"/>
</dbReference>
<evidence type="ECO:0000313" key="3">
    <source>
        <dbReference type="EMBL" id="MBO0347525.1"/>
    </source>
</evidence>
<comment type="similarity">
    <text evidence="1">Belongs to the glycosyl hydrolase 13 family.</text>
</comment>
<protein>
    <submittedName>
        <fullName evidence="3">Alpha amylase C-terminal domain-containing protein</fullName>
    </submittedName>
</protein>
<dbReference type="InterPro" id="IPR004193">
    <property type="entry name" value="Glyco_hydro_13_N"/>
</dbReference>
<dbReference type="InterPro" id="IPR014756">
    <property type="entry name" value="Ig_E-set"/>
</dbReference>
<dbReference type="InterPro" id="IPR037439">
    <property type="entry name" value="Branching_enzy"/>
</dbReference>
<organism evidence="3 4">
    <name type="scientific">Phormidium pseudopriestleyi FRX01</name>
    <dbReference type="NCBI Taxonomy" id="1759528"/>
    <lineage>
        <taxon>Bacteria</taxon>
        <taxon>Bacillati</taxon>
        <taxon>Cyanobacteriota</taxon>
        <taxon>Cyanophyceae</taxon>
        <taxon>Oscillatoriophycideae</taxon>
        <taxon>Oscillatoriales</taxon>
        <taxon>Oscillatoriaceae</taxon>
        <taxon>Phormidium</taxon>
    </lineage>
</organism>
<accession>A0ABS3FK98</accession>
<dbReference type="PIRSF" id="PIRSF000463">
    <property type="entry name" value="GlgB"/>
    <property type="match status" value="1"/>
</dbReference>
<comment type="caution">
    <text evidence="3">The sequence shown here is derived from an EMBL/GenBank/DDBJ whole genome shotgun (WGS) entry which is preliminary data.</text>
</comment>
<dbReference type="SUPFAM" id="SSF51445">
    <property type="entry name" value="(Trans)glycosidases"/>
    <property type="match status" value="1"/>
</dbReference>
<dbReference type="Gene3D" id="2.60.40.1180">
    <property type="entry name" value="Golgi alpha-mannosidase II"/>
    <property type="match status" value="1"/>
</dbReference>
<dbReference type="InterPro" id="IPR017853">
    <property type="entry name" value="GH"/>
</dbReference>
<dbReference type="InterPro" id="IPR006047">
    <property type="entry name" value="GH13_cat_dom"/>
</dbReference>
<reference evidence="3 4" key="1">
    <citation type="submission" date="2021-03" db="EMBL/GenBank/DDBJ databases">
        <title>Metabolic Capacity of the Antarctic Cyanobacterium Phormidium pseudopriestleyi that Sustains Oxygenic Photosynthesis in the Presence of Hydrogen Sulfide.</title>
        <authorList>
            <person name="Lumian J.E."/>
            <person name="Jungblut A.D."/>
            <person name="Dillon M.L."/>
            <person name="Hawes I."/>
            <person name="Doran P.T."/>
            <person name="Mackey T.J."/>
            <person name="Dick G.J."/>
            <person name="Grettenberger C.L."/>
            <person name="Sumner D.Y."/>
        </authorList>
    </citation>
    <scope>NUCLEOTIDE SEQUENCE [LARGE SCALE GENOMIC DNA]</scope>
    <source>
        <strain evidence="3 4">FRX01</strain>
    </source>
</reference>
<name>A0ABS3FK98_9CYAN</name>
<sequence length="553" mass="64625">MANAIEFKLFAPYNKGAALIGSFSKWENIPMEKDDQGYFRTSVNLEDGVYEYKFRVQTKTEYLDPDSWVYAIDPYAKEIDKTGQNGIIRIKDGEPIVDTYVWNHDQVPLPSNGELVIYEMLLGNFCGQKEDRDRGGFQSTIEKLDYLADLGINAIELMPVMSGDQGWGYQVSHYFAPAPHYGSSAELKRLVDECHARGIRVIMDMVFNHSNDECPLLKIDRDYWYYHYKHYPENDNNWWGPEFNYDHHDDNLDIRPAWSFTGDVVRYWIQEYHIDGMRYDALSQLANWEYLHWIANLARETAGSKPFYNIGEHIPEKPKYARFEGPMDGCWHESFHYFLVDYICNNDSLELEQLKEVLDCKKQGYEDSTNVINYLSNHDQERILNLLGDRGIFDDPAFGRTKLGAAILMTTVGIPMLWMGQEFGQDSCRHSNQTGELKWYLLDNERNRSLFDYYKGLIALRKQNYAIQSENIEFVHENTDEQVIAYIRWNDEGSRVVVVANFSGNFLGGYTIPDFPDNGRWHEWTRNYDIESHDNQLVLDLGEFEAQVFVWNP</sequence>
<keyword evidence="4" id="KW-1185">Reference proteome</keyword>
<dbReference type="Proteomes" id="UP000664844">
    <property type="component" value="Unassembled WGS sequence"/>
</dbReference>
<dbReference type="InterPro" id="IPR006048">
    <property type="entry name" value="A-amylase/branching_C"/>
</dbReference>
<dbReference type="SMART" id="SM00642">
    <property type="entry name" value="Aamy"/>
    <property type="match status" value="1"/>
</dbReference>
<evidence type="ECO:0000313" key="4">
    <source>
        <dbReference type="Proteomes" id="UP000664844"/>
    </source>
</evidence>
<evidence type="ECO:0000259" key="2">
    <source>
        <dbReference type="SMART" id="SM00642"/>
    </source>
</evidence>
<dbReference type="Pfam" id="PF02806">
    <property type="entry name" value="Alpha-amylase_C"/>
    <property type="match status" value="1"/>
</dbReference>
<dbReference type="Pfam" id="PF00128">
    <property type="entry name" value="Alpha-amylase"/>
    <property type="match status" value="1"/>
</dbReference>
<dbReference type="RefSeq" id="WP_207086105.1">
    <property type="nucleotide sequence ID" value="NZ_JAFLQW010000002.1"/>
</dbReference>
<dbReference type="Pfam" id="PF02922">
    <property type="entry name" value="CBM_48"/>
    <property type="match status" value="1"/>
</dbReference>